<proteinExistence type="predicted"/>
<dbReference type="EMBL" id="KV417581">
    <property type="protein sequence ID" value="KZP17549.1"/>
    <property type="molecule type" value="Genomic_DNA"/>
</dbReference>
<accession>A0A166G7P3</accession>
<name>A0A166G7P3_9AGAM</name>
<reference evidence="1 2" key="1">
    <citation type="journal article" date="2016" name="Mol. Biol. Evol.">
        <title>Comparative Genomics of Early-Diverging Mushroom-Forming Fungi Provides Insights into the Origins of Lignocellulose Decay Capabilities.</title>
        <authorList>
            <person name="Nagy L.G."/>
            <person name="Riley R."/>
            <person name="Tritt A."/>
            <person name="Adam C."/>
            <person name="Daum C."/>
            <person name="Floudas D."/>
            <person name="Sun H."/>
            <person name="Yadav J.S."/>
            <person name="Pangilinan J."/>
            <person name="Larsson K.H."/>
            <person name="Matsuura K."/>
            <person name="Barry K."/>
            <person name="Labutti K."/>
            <person name="Kuo R."/>
            <person name="Ohm R.A."/>
            <person name="Bhattacharya S.S."/>
            <person name="Shirouzu T."/>
            <person name="Yoshinaga Y."/>
            <person name="Martin F.M."/>
            <person name="Grigoriev I.V."/>
            <person name="Hibbett D.S."/>
        </authorList>
    </citation>
    <scope>NUCLEOTIDE SEQUENCE [LARGE SCALE GENOMIC DNA]</scope>
    <source>
        <strain evidence="1 2">CBS 109695</strain>
    </source>
</reference>
<evidence type="ECO:0000313" key="1">
    <source>
        <dbReference type="EMBL" id="KZP17549.1"/>
    </source>
</evidence>
<evidence type="ECO:0000313" key="2">
    <source>
        <dbReference type="Proteomes" id="UP000076532"/>
    </source>
</evidence>
<sequence>MDFRSCWIFLKLVISGILVVGTEWRAKIWRILPPSQSFVYFFSDDLAVAQLVRQVIPLVASSQLQTGSSARATTLCKDKVGVGGSVRTLCVNGVMAKVAHYCGFPDLQVKF</sequence>
<keyword evidence="2" id="KW-1185">Reference proteome</keyword>
<dbReference type="AlphaFoldDB" id="A0A166G7P3"/>
<dbReference type="OrthoDB" id="2126698at2759"/>
<protein>
    <submittedName>
        <fullName evidence="1">Uncharacterized protein</fullName>
    </submittedName>
</protein>
<dbReference type="Proteomes" id="UP000076532">
    <property type="component" value="Unassembled WGS sequence"/>
</dbReference>
<gene>
    <name evidence="1" type="ORF">FIBSPDRAFT_1046727</name>
</gene>
<organism evidence="1 2">
    <name type="scientific">Athelia psychrophila</name>
    <dbReference type="NCBI Taxonomy" id="1759441"/>
    <lineage>
        <taxon>Eukaryota</taxon>
        <taxon>Fungi</taxon>
        <taxon>Dikarya</taxon>
        <taxon>Basidiomycota</taxon>
        <taxon>Agaricomycotina</taxon>
        <taxon>Agaricomycetes</taxon>
        <taxon>Agaricomycetidae</taxon>
        <taxon>Atheliales</taxon>
        <taxon>Atheliaceae</taxon>
        <taxon>Athelia</taxon>
    </lineage>
</organism>